<proteinExistence type="predicted"/>
<dbReference type="InterPro" id="IPR050902">
    <property type="entry name" value="ABC_Transporter_SBP"/>
</dbReference>
<comment type="caution">
    <text evidence="3">The sequence shown here is derived from an EMBL/GenBank/DDBJ whole genome shotgun (WGS) entry which is preliminary data.</text>
</comment>
<keyword evidence="1" id="KW-0732">Signal</keyword>
<gene>
    <name evidence="3" type="ORF">J2X19_004022</name>
</gene>
<accession>A0ABU2CDC1</accession>
<organism evidence="3 4">
    <name type="scientific">Rhodoferax ferrireducens</name>
    <dbReference type="NCBI Taxonomy" id="192843"/>
    <lineage>
        <taxon>Bacteria</taxon>
        <taxon>Pseudomonadati</taxon>
        <taxon>Pseudomonadota</taxon>
        <taxon>Betaproteobacteria</taxon>
        <taxon>Burkholderiales</taxon>
        <taxon>Comamonadaceae</taxon>
        <taxon>Rhodoferax</taxon>
    </lineage>
</organism>
<feature type="chain" id="PRO_5047336591" evidence="1">
    <location>
        <begin position="22"/>
        <end position="366"/>
    </location>
</feature>
<dbReference type="Pfam" id="PF01497">
    <property type="entry name" value="Peripla_BP_2"/>
    <property type="match status" value="1"/>
</dbReference>
<dbReference type="EMBL" id="JAVDXT010000004">
    <property type="protein sequence ID" value="MDR7379328.1"/>
    <property type="molecule type" value="Genomic_DNA"/>
</dbReference>
<evidence type="ECO:0000256" key="1">
    <source>
        <dbReference type="SAM" id="SignalP"/>
    </source>
</evidence>
<dbReference type="RefSeq" id="WP_310375891.1">
    <property type="nucleotide sequence ID" value="NZ_JAVDXT010000004.1"/>
</dbReference>
<dbReference type="PROSITE" id="PS50983">
    <property type="entry name" value="FE_B12_PBP"/>
    <property type="match status" value="1"/>
</dbReference>
<dbReference type="PANTHER" id="PTHR30535">
    <property type="entry name" value="VITAMIN B12-BINDING PROTEIN"/>
    <property type="match status" value="1"/>
</dbReference>
<evidence type="ECO:0000313" key="4">
    <source>
        <dbReference type="Proteomes" id="UP001180487"/>
    </source>
</evidence>
<evidence type="ECO:0000313" key="3">
    <source>
        <dbReference type="EMBL" id="MDR7379328.1"/>
    </source>
</evidence>
<feature type="domain" description="Fe/B12 periplasmic-binding" evidence="2">
    <location>
        <begin position="32"/>
        <end position="337"/>
    </location>
</feature>
<sequence length="366" mass="40379">MRWGLNVLALVLGLCGTAVQAAVATIQDVANRKVTLDLPAKRILLGFYIEDYFAVGGDASFERLVGMSRGWFVKSRPAAWSQYVAQKPMLQQVPDVGNVQDQTFSIEKVLATKPDVVVLAEWQYKALGSDLVRLENAGIPVVVIDYNAQTLERHLASTKILGALTGKPQRAQRIAGEYQQAVTLIQQRIAKAQLPQPRIYIELGDKGPTEYSYTYGKNMWGAMADLVGGNNVAEPFIKTWGAINPEQLLASKPEVILIAGYENVLNPTAMQMGLGIDARSAAQRLAGFTQRSGWSDLPAVKNKRVYGVYHGATRSIMDLALLQYMAKSLYPTLFKDLDPQASYLGFYRNYLPIRPEGTFMLGLDSK</sequence>
<keyword evidence="4" id="KW-1185">Reference proteome</keyword>
<dbReference type="Proteomes" id="UP001180487">
    <property type="component" value="Unassembled WGS sequence"/>
</dbReference>
<reference evidence="3 4" key="1">
    <citation type="submission" date="2023-07" db="EMBL/GenBank/DDBJ databases">
        <title>Sorghum-associated microbial communities from plants grown in Nebraska, USA.</title>
        <authorList>
            <person name="Schachtman D."/>
        </authorList>
    </citation>
    <scope>NUCLEOTIDE SEQUENCE [LARGE SCALE GENOMIC DNA]</scope>
    <source>
        <strain evidence="3 4">BE313</strain>
    </source>
</reference>
<name>A0ABU2CDC1_9BURK</name>
<dbReference type="SUPFAM" id="SSF53807">
    <property type="entry name" value="Helical backbone' metal receptor"/>
    <property type="match status" value="1"/>
</dbReference>
<dbReference type="PANTHER" id="PTHR30535:SF34">
    <property type="entry name" value="MOLYBDATE-BINDING PROTEIN MOLA"/>
    <property type="match status" value="1"/>
</dbReference>
<dbReference type="InterPro" id="IPR002491">
    <property type="entry name" value="ABC_transptr_periplasmic_BD"/>
</dbReference>
<feature type="signal peptide" evidence="1">
    <location>
        <begin position="1"/>
        <end position="21"/>
    </location>
</feature>
<protein>
    <submittedName>
        <fullName evidence="3">Iron complex transport system substrate-binding protein</fullName>
    </submittedName>
</protein>
<dbReference type="Gene3D" id="3.40.50.1980">
    <property type="entry name" value="Nitrogenase molybdenum iron protein domain"/>
    <property type="match status" value="2"/>
</dbReference>
<evidence type="ECO:0000259" key="2">
    <source>
        <dbReference type="PROSITE" id="PS50983"/>
    </source>
</evidence>